<proteinExistence type="predicted"/>
<dbReference type="InterPro" id="IPR038765">
    <property type="entry name" value="Papain-like_cys_pep_sf"/>
</dbReference>
<dbReference type="Gene3D" id="3.10.620.30">
    <property type="match status" value="1"/>
</dbReference>
<dbReference type="AlphaFoldDB" id="A0A9X2MJ77"/>
<accession>A0A9X2MJ77</accession>
<dbReference type="OrthoDB" id="9804872at2"/>
<evidence type="ECO:0000313" key="3">
    <source>
        <dbReference type="Proteomes" id="UP001142078"/>
    </source>
</evidence>
<dbReference type="SUPFAM" id="SSF54001">
    <property type="entry name" value="Cysteine proteinases"/>
    <property type="match status" value="1"/>
</dbReference>
<dbReference type="SMART" id="SM00460">
    <property type="entry name" value="TGc"/>
    <property type="match status" value="1"/>
</dbReference>
<organism evidence="2 3">
    <name type="scientific">Anaerosalibacter massiliensis</name>
    <dbReference type="NCBI Taxonomy" id="1347392"/>
    <lineage>
        <taxon>Bacteria</taxon>
        <taxon>Bacillati</taxon>
        <taxon>Bacillota</taxon>
        <taxon>Tissierellia</taxon>
        <taxon>Tissierellales</taxon>
        <taxon>Sporanaerobacteraceae</taxon>
        <taxon>Anaerosalibacter</taxon>
    </lineage>
</organism>
<comment type="caution">
    <text evidence="2">The sequence shown here is derived from an EMBL/GenBank/DDBJ whole genome shotgun (WGS) entry which is preliminary data.</text>
</comment>
<dbReference type="EMBL" id="JANJZL010000011">
    <property type="protein sequence ID" value="MCR2045048.1"/>
    <property type="molecule type" value="Genomic_DNA"/>
</dbReference>
<dbReference type="InterPro" id="IPR002931">
    <property type="entry name" value="Transglutaminase-like"/>
</dbReference>
<evidence type="ECO:0000259" key="1">
    <source>
        <dbReference type="SMART" id="SM00460"/>
    </source>
</evidence>
<feature type="domain" description="Transglutaminase-like" evidence="1">
    <location>
        <begin position="311"/>
        <end position="372"/>
    </location>
</feature>
<dbReference type="Proteomes" id="UP001142078">
    <property type="component" value="Unassembled WGS sequence"/>
</dbReference>
<dbReference type="Pfam" id="PF01841">
    <property type="entry name" value="Transglut_core"/>
    <property type="match status" value="1"/>
</dbReference>
<sequence length="450" mass="53507">MDIYNSLIVELPEDIKKTIYFGDYDKALKLIDIYMDRNIPNILRNRLEYEKDRIRRLKDDYIYSFDEAFELASSKIEGFAKEELEKMKDERYAEWVYIDGEVKFIDSFLNNIIKVNKNFKKRLIDKNTDNKDSQLVEKTIDEIISSREKKYFIHLRTGIKLKERKARVGESVKVHIPIPQNAQQIKNIKIHNTSHNPKFIAPENHPQRTIYFEEEVNGGDIFTVEYSYENHIKYNDLKPEIVSKNQPSFYTEEWIPHIRFTPFLVELTNEIIKDEKNPLIKARKIYDYITKNVQYSYMPQYATITNIPEYCAYNLKGDCGVQAILFITLCRIANIPARWQSGLYSSPYYIGCHDWTEFYIEPYGWIFADPSHGGGALRNGNEKKWNFFFGNLDPFRMVANSEVNYDFIPAKKHYRQDPFDNQIGEIEYEDRFLYDDEYEAILEIINIHEI</sequence>
<name>A0A9X2MJ77_9FIRM</name>
<dbReference type="PANTHER" id="PTHR38339:SF1">
    <property type="entry name" value="TRANSGLUTAMINASE-LIKE DOMAIN-CONTAINING PROTEIN"/>
    <property type="match status" value="1"/>
</dbReference>
<dbReference type="PANTHER" id="PTHR38339">
    <property type="entry name" value="TRANSGLUTAMINASE DOMAIN PROTEIN"/>
    <property type="match status" value="1"/>
</dbReference>
<dbReference type="RefSeq" id="WP_042682692.1">
    <property type="nucleotide sequence ID" value="NZ_CABKTM010000049.1"/>
</dbReference>
<keyword evidence="3" id="KW-1185">Reference proteome</keyword>
<gene>
    <name evidence="2" type="ORF">NSA23_13145</name>
</gene>
<reference evidence="2" key="1">
    <citation type="submission" date="2022-07" db="EMBL/GenBank/DDBJ databases">
        <title>Enhanced cultured diversity of the mouse gut microbiota enables custom-made synthetic communities.</title>
        <authorList>
            <person name="Afrizal A."/>
        </authorList>
    </citation>
    <scope>NUCLEOTIDE SEQUENCE</scope>
    <source>
        <strain evidence="2">DSM 29482</strain>
    </source>
</reference>
<protein>
    <submittedName>
        <fullName evidence="2">Transglutaminase-like domain-containing protein</fullName>
    </submittedName>
</protein>
<evidence type="ECO:0000313" key="2">
    <source>
        <dbReference type="EMBL" id="MCR2045048.1"/>
    </source>
</evidence>